<dbReference type="OrthoDB" id="5465469at2"/>
<dbReference type="InterPro" id="IPR029044">
    <property type="entry name" value="Nucleotide-diphossugar_trans"/>
</dbReference>
<gene>
    <name evidence="1" type="ORF">SAMN04488539_1887</name>
</gene>
<dbReference type="RefSeq" id="WP_019193874.1">
    <property type="nucleotide sequence ID" value="NZ_LT629765.1"/>
</dbReference>
<evidence type="ECO:0000313" key="1">
    <source>
        <dbReference type="EMBL" id="SDS54586.1"/>
    </source>
</evidence>
<evidence type="ECO:0000313" key="2">
    <source>
        <dbReference type="Proteomes" id="UP000182237"/>
    </source>
</evidence>
<proteinExistence type="predicted"/>
<dbReference type="eggNOG" id="COG1216">
    <property type="taxonomic scope" value="Bacteria"/>
</dbReference>
<accession>A0A1H1T3J7</accession>
<dbReference type="SUPFAM" id="SSF53448">
    <property type="entry name" value="Nucleotide-diphospho-sugar transferases"/>
    <property type="match status" value="1"/>
</dbReference>
<evidence type="ECO:0008006" key="3">
    <source>
        <dbReference type="Google" id="ProtNLM"/>
    </source>
</evidence>
<dbReference type="Proteomes" id="UP000182237">
    <property type="component" value="Chromosome I"/>
</dbReference>
<keyword evidence="2" id="KW-1185">Reference proteome</keyword>
<sequence>MWLDYAARQALYSVGALVRARALRRAARCSAATFPAHGPVVVSLTTHGRRLGSAVVAIASLLEGTRRAPVHLWLDAADFDGPWPEGLHALVERGLIVHRSGGAYGPHTKYYGAFRLFAGTGTRVVTVDDDIMYPRWFLDRLLAAAAAEPGCVVAYRAHVVALASGTIGPYRSWRAVCDTAPAARHFATGVSGVAYPPTMVDYVAGQGLRFLQHSPLADDVWLNVCALRSGHRVRQVFPHPRAFSLVPGSQSGALVRANLRGGNDEQIARTYTPDDVARLAHA</sequence>
<dbReference type="STRING" id="1203190.GCA_000312345_01035"/>
<dbReference type="AlphaFoldDB" id="A0A1H1T3J7"/>
<dbReference type="EMBL" id="LT629765">
    <property type="protein sequence ID" value="SDS54586.1"/>
    <property type="molecule type" value="Genomic_DNA"/>
</dbReference>
<name>A0A1H1T3J7_9CORY</name>
<reference evidence="1 2" key="1">
    <citation type="submission" date="2016-10" db="EMBL/GenBank/DDBJ databases">
        <authorList>
            <person name="de Groot N.N."/>
        </authorList>
    </citation>
    <scope>NUCLEOTIDE SEQUENCE [LARGE SCALE GENOMIC DNA]</scope>
    <source>
        <strain evidence="1 2">DSM 45434</strain>
    </source>
</reference>
<organism evidence="1 2">
    <name type="scientific">Corynebacterium timonense</name>
    <dbReference type="NCBI Taxonomy" id="441500"/>
    <lineage>
        <taxon>Bacteria</taxon>
        <taxon>Bacillati</taxon>
        <taxon>Actinomycetota</taxon>
        <taxon>Actinomycetes</taxon>
        <taxon>Mycobacteriales</taxon>
        <taxon>Corynebacteriaceae</taxon>
        <taxon>Corynebacterium</taxon>
    </lineage>
</organism>
<protein>
    <recommendedName>
        <fullName evidence="3">Glycosyl transferase family 2</fullName>
    </recommendedName>
</protein>